<dbReference type="EMBL" id="FOCX01000002">
    <property type="protein sequence ID" value="SEN32399.1"/>
    <property type="molecule type" value="Genomic_DNA"/>
</dbReference>
<feature type="region of interest" description="Disordered" evidence="9">
    <location>
        <begin position="50"/>
        <end position="95"/>
    </location>
</feature>
<dbReference type="Proteomes" id="UP000198775">
    <property type="component" value="Unassembled WGS sequence"/>
</dbReference>
<dbReference type="GO" id="GO:0003700">
    <property type="term" value="F:DNA-binding transcription factor activity"/>
    <property type="evidence" value="ECO:0007669"/>
    <property type="project" value="UniProtKB-UniRule"/>
</dbReference>
<dbReference type="InterPro" id="IPR013150">
    <property type="entry name" value="TFIIB_cyclin"/>
</dbReference>
<organism evidence="11 12">
    <name type="scientific">Halorientalis persicus</name>
    <dbReference type="NCBI Taxonomy" id="1367881"/>
    <lineage>
        <taxon>Archaea</taxon>
        <taxon>Methanobacteriati</taxon>
        <taxon>Methanobacteriota</taxon>
        <taxon>Stenosarchaea group</taxon>
        <taxon>Halobacteria</taxon>
        <taxon>Halobacteriales</taxon>
        <taxon>Haloarculaceae</taxon>
        <taxon>Halorientalis</taxon>
    </lineage>
</organism>
<evidence type="ECO:0000256" key="1">
    <source>
        <dbReference type="ARBA" id="ARBA00010857"/>
    </source>
</evidence>
<keyword evidence="11" id="KW-0396">Initiation factor</keyword>
<dbReference type="Gene3D" id="1.10.472.10">
    <property type="entry name" value="Cyclin-like"/>
    <property type="match status" value="1"/>
</dbReference>
<feature type="compositionally biased region" description="Basic and acidic residues" evidence="9">
    <location>
        <begin position="50"/>
        <end position="66"/>
    </location>
</feature>
<dbReference type="PRINTS" id="PR00685">
    <property type="entry name" value="TIFACTORIIB"/>
</dbReference>
<protein>
    <recommendedName>
        <fullName evidence="8">Transcription initiation factor IIB</fullName>
        <shortName evidence="8">TFIIB</shortName>
    </recommendedName>
</protein>
<dbReference type="GO" id="GO:0070897">
    <property type="term" value="P:transcription preinitiation complex assembly"/>
    <property type="evidence" value="ECO:0007669"/>
    <property type="project" value="InterPro"/>
</dbReference>
<comment type="function">
    <text evidence="8">Stabilizes TBP binding to an archaeal box-A promoter. Also responsible for recruiting RNA polymerase II to the pre-initiation complex (DNA-TBP-TFIIB).</text>
</comment>
<evidence type="ECO:0000256" key="3">
    <source>
        <dbReference type="ARBA" id="ARBA00022737"/>
    </source>
</evidence>
<dbReference type="InterPro" id="IPR036915">
    <property type="entry name" value="Cyclin-like_sf"/>
</dbReference>
<dbReference type="PANTHER" id="PTHR11618:SF13">
    <property type="entry name" value="TRANSCRIPTION INITIATION FACTOR IIB"/>
    <property type="match status" value="1"/>
</dbReference>
<dbReference type="PANTHER" id="PTHR11618">
    <property type="entry name" value="TRANSCRIPTION INITIATION FACTOR IIB-RELATED"/>
    <property type="match status" value="1"/>
</dbReference>
<feature type="repeat" description="2" evidence="8">
    <location>
        <begin position="218"/>
        <end position="299"/>
    </location>
</feature>
<keyword evidence="6 8" id="KW-0805">Transcription regulation</keyword>
<accession>A0A1H8FL27</accession>
<dbReference type="HAMAP" id="MF_00383">
    <property type="entry name" value="TF2B_arch"/>
    <property type="match status" value="1"/>
</dbReference>
<comment type="similarity">
    <text evidence="1 8">Belongs to the TFIIB family.</text>
</comment>
<feature type="binding site" evidence="8">
    <location>
        <position position="39"/>
    </location>
    <ligand>
        <name>Zn(2+)</name>
        <dbReference type="ChEBI" id="CHEBI:29105"/>
    </ligand>
</feature>
<feature type="binding site" evidence="8">
    <location>
        <position position="23"/>
    </location>
    <ligand>
        <name>Zn(2+)</name>
        <dbReference type="ChEBI" id="CHEBI:29105"/>
    </ligand>
</feature>
<keyword evidence="2 8" id="KW-0479">Metal-binding</keyword>
<dbReference type="InterPro" id="IPR013137">
    <property type="entry name" value="Znf_TFIIB"/>
</dbReference>
<evidence type="ECO:0000256" key="8">
    <source>
        <dbReference type="HAMAP-Rule" id="MF_00383"/>
    </source>
</evidence>
<evidence type="ECO:0000313" key="11">
    <source>
        <dbReference type="EMBL" id="SEN32399.1"/>
    </source>
</evidence>
<feature type="domain" description="Cyclin-like" evidence="10">
    <location>
        <begin position="124"/>
        <end position="205"/>
    </location>
</feature>
<evidence type="ECO:0000256" key="9">
    <source>
        <dbReference type="SAM" id="MobiDB-lite"/>
    </source>
</evidence>
<dbReference type="Pfam" id="PF00382">
    <property type="entry name" value="TFIIB"/>
    <property type="match status" value="2"/>
</dbReference>
<proteinExistence type="inferred from homology"/>
<dbReference type="SMART" id="SM00385">
    <property type="entry name" value="CYCLIN"/>
    <property type="match status" value="2"/>
</dbReference>
<keyword evidence="11" id="KW-0648">Protein biosynthesis</keyword>
<keyword evidence="3 8" id="KW-0677">Repeat</keyword>
<gene>
    <name evidence="8" type="primary">tfb</name>
    <name evidence="11" type="ORF">SAMN05216388_1002315</name>
</gene>
<dbReference type="Gene3D" id="1.10.472.170">
    <property type="match status" value="1"/>
</dbReference>
<dbReference type="InterPro" id="IPR023484">
    <property type="entry name" value="TFIIB_arc"/>
</dbReference>
<dbReference type="SUPFAM" id="SSF57783">
    <property type="entry name" value="Zinc beta-ribbon"/>
    <property type="match status" value="1"/>
</dbReference>
<evidence type="ECO:0000256" key="4">
    <source>
        <dbReference type="ARBA" id="ARBA00022771"/>
    </source>
</evidence>
<reference evidence="12" key="1">
    <citation type="submission" date="2016-10" db="EMBL/GenBank/DDBJ databases">
        <authorList>
            <person name="Varghese N."/>
            <person name="Submissions S."/>
        </authorList>
    </citation>
    <scope>NUCLEOTIDE SEQUENCE [LARGE SCALE GENOMIC DNA]</scope>
    <source>
        <strain evidence="12">IBRC-M 10043</strain>
    </source>
</reference>
<evidence type="ECO:0000313" key="12">
    <source>
        <dbReference type="Proteomes" id="UP000198775"/>
    </source>
</evidence>
<name>A0A1H8FL27_9EURY</name>
<evidence type="ECO:0000256" key="6">
    <source>
        <dbReference type="ARBA" id="ARBA00023015"/>
    </source>
</evidence>
<evidence type="ECO:0000256" key="2">
    <source>
        <dbReference type="ARBA" id="ARBA00022723"/>
    </source>
</evidence>
<dbReference type="InterPro" id="IPR000812">
    <property type="entry name" value="TFIIB"/>
</dbReference>
<feature type="domain" description="Cyclin-like" evidence="10">
    <location>
        <begin position="218"/>
        <end position="299"/>
    </location>
</feature>
<dbReference type="InterPro" id="IPR013763">
    <property type="entry name" value="Cyclin-like_dom"/>
</dbReference>
<keyword evidence="7 8" id="KW-0804">Transcription</keyword>
<dbReference type="GO" id="GO:0008270">
    <property type="term" value="F:zinc ion binding"/>
    <property type="evidence" value="ECO:0007669"/>
    <property type="project" value="UniProtKB-UniRule"/>
</dbReference>
<keyword evidence="5 8" id="KW-0862">Zinc</keyword>
<dbReference type="SUPFAM" id="SSF47954">
    <property type="entry name" value="Cyclin-like"/>
    <property type="match status" value="2"/>
</dbReference>
<evidence type="ECO:0000256" key="7">
    <source>
        <dbReference type="ARBA" id="ARBA00023163"/>
    </source>
</evidence>
<keyword evidence="12" id="KW-1185">Reference proteome</keyword>
<dbReference type="GO" id="GO:0003743">
    <property type="term" value="F:translation initiation factor activity"/>
    <property type="evidence" value="ECO:0007669"/>
    <property type="project" value="UniProtKB-KW"/>
</dbReference>
<feature type="binding site" evidence="8">
    <location>
        <position position="36"/>
    </location>
    <ligand>
        <name>Zn(2+)</name>
        <dbReference type="ChEBI" id="CHEBI:29105"/>
    </ligand>
</feature>
<evidence type="ECO:0000259" key="10">
    <source>
        <dbReference type="SMART" id="SM00385"/>
    </source>
</evidence>
<dbReference type="AlphaFoldDB" id="A0A1H8FL27"/>
<feature type="binding site" evidence="8">
    <location>
        <position position="20"/>
    </location>
    <ligand>
        <name>Zn(2+)</name>
        <dbReference type="ChEBI" id="CHEBI:29105"/>
    </ligand>
</feature>
<feature type="repeat" description="1" evidence="8">
    <location>
        <begin position="124"/>
        <end position="207"/>
    </location>
</feature>
<dbReference type="GO" id="GO:0097550">
    <property type="term" value="C:transcription preinitiation complex"/>
    <property type="evidence" value="ECO:0007669"/>
    <property type="project" value="TreeGrafter"/>
</dbReference>
<dbReference type="GO" id="GO:0017025">
    <property type="term" value="F:TBP-class protein binding"/>
    <property type="evidence" value="ECO:0007669"/>
    <property type="project" value="InterPro"/>
</dbReference>
<keyword evidence="4" id="KW-0863">Zinc-finger</keyword>
<dbReference type="Pfam" id="PF08271">
    <property type="entry name" value="Zn_Ribbon_TF"/>
    <property type="match status" value="1"/>
</dbReference>
<evidence type="ECO:0000256" key="5">
    <source>
        <dbReference type="ARBA" id="ARBA00022833"/>
    </source>
</evidence>
<sequence length="311" mass="34219">MDMSRFGGLQMGGVNDGVSCTECGGSVRRTGTETVCDDCGLVVDEDAIDRGPEWRSGDEESDERRTGAPLTRARHDKGLSTEIGYGTGSEVSGRRQRQLVRMRRQHNRARLSPKRERNRLYAFTEIRRIVSVLGLPTTIREQACSLFESAQSEDLLCGRSLEGFAAAGVYATCRTNSIARTMDEVVDIARADRSELKVAYDALNRELGLPIGPIDPTDYLPRYASELGLEADVESRAREYAVTLVETGRMGGKNPSGVAAACLYKAAYDHGVEVTQTRAADLADVSRMTIRSTVTDLKHLRQAEDVEFPFE</sequence>